<proteinExistence type="predicted"/>
<dbReference type="OrthoDB" id="10391372at2759"/>
<reference evidence="1 2" key="1">
    <citation type="submission" date="2015-01" db="EMBL/GenBank/DDBJ databases">
        <title>Evolution of Trichinella species and genotypes.</title>
        <authorList>
            <person name="Korhonen P.K."/>
            <person name="Edoardo P."/>
            <person name="Giuseppe L.R."/>
            <person name="Gasser R.B."/>
        </authorList>
    </citation>
    <scope>NUCLEOTIDE SEQUENCE [LARGE SCALE GENOMIC DNA]</scope>
    <source>
        <strain evidence="1">ISS3</strain>
    </source>
</reference>
<protein>
    <submittedName>
        <fullName evidence="1">Uncharacterized protein</fullName>
    </submittedName>
</protein>
<dbReference type="EMBL" id="JYDH01000118">
    <property type="protein sequence ID" value="KRY31447.1"/>
    <property type="molecule type" value="Genomic_DNA"/>
</dbReference>
<accession>A0A0V1B359</accession>
<dbReference type="Proteomes" id="UP000054776">
    <property type="component" value="Unassembled WGS sequence"/>
</dbReference>
<evidence type="ECO:0000313" key="1">
    <source>
        <dbReference type="EMBL" id="KRY31447.1"/>
    </source>
</evidence>
<dbReference type="AlphaFoldDB" id="A0A0V1B359"/>
<dbReference type="InParanoid" id="A0A0V1B359"/>
<name>A0A0V1B359_TRISP</name>
<evidence type="ECO:0000313" key="2">
    <source>
        <dbReference type="Proteomes" id="UP000054776"/>
    </source>
</evidence>
<organism evidence="1 2">
    <name type="scientific">Trichinella spiralis</name>
    <name type="common">Trichina worm</name>
    <dbReference type="NCBI Taxonomy" id="6334"/>
    <lineage>
        <taxon>Eukaryota</taxon>
        <taxon>Metazoa</taxon>
        <taxon>Ecdysozoa</taxon>
        <taxon>Nematoda</taxon>
        <taxon>Enoplea</taxon>
        <taxon>Dorylaimia</taxon>
        <taxon>Trichinellida</taxon>
        <taxon>Trichinellidae</taxon>
        <taxon>Trichinella</taxon>
    </lineage>
</organism>
<keyword evidence="2" id="KW-1185">Reference proteome</keyword>
<comment type="caution">
    <text evidence="1">The sequence shown here is derived from an EMBL/GenBank/DDBJ whole genome shotgun (WGS) entry which is preliminary data.</text>
</comment>
<gene>
    <name evidence="1" type="ORF">T01_14277</name>
</gene>
<feature type="non-terminal residue" evidence="1">
    <location>
        <position position="1"/>
    </location>
</feature>
<sequence>LLSTRLIDRKLKLFTQFCHISMLFLETTWSGYGLGLTTPLKIFVDAVLKMHIVLTTLGMLCCMSQKESNNHLSVVNKKILLRPCRLARHAFLTEFSSYKQTGLSYFYLFMHSLKHLDGATFNFVFVLNQRCDTSLTLKSYRLGIKHIYDLA</sequence>